<dbReference type="GeneID" id="20322570"/>
<name>A0A074ZDU4_OPIVI</name>
<dbReference type="EMBL" id="KL596834">
    <property type="protein sequence ID" value="KER23802.1"/>
    <property type="molecule type" value="Genomic_DNA"/>
</dbReference>
<evidence type="ECO:0000313" key="2">
    <source>
        <dbReference type="Proteomes" id="UP000054324"/>
    </source>
</evidence>
<evidence type="ECO:0000313" key="1">
    <source>
        <dbReference type="EMBL" id="KER23802.1"/>
    </source>
</evidence>
<reference evidence="1 2" key="1">
    <citation type="submission" date="2013-11" db="EMBL/GenBank/DDBJ databases">
        <title>Opisthorchis viverrini - life in the bile duct.</title>
        <authorList>
            <person name="Young N.D."/>
            <person name="Nagarajan N."/>
            <person name="Lin S.J."/>
            <person name="Korhonen P.K."/>
            <person name="Jex A.R."/>
            <person name="Hall R.S."/>
            <person name="Safavi-Hemami H."/>
            <person name="Kaewkong W."/>
            <person name="Bertrand D."/>
            <person name="Gao S."/>
            <person name="Seet Q."/>
            <person name="Wongkham S."/>
            <person name="Teh B.T."/>
            <person name="Wongkham C."/>
            <person name="Intapan P.M."/>
            <person name="Maleewong W."/>
            <person name="Yang X."/>
            <person name="Hu M."/>
            <person name="Wang Z."/>
            <person name="Hofmann A."/>
            <person name="Sternberg P.W."/>
            <person name="Tan P."/>
            <person name="Wang J."/>
            <person name="Gasser R.B."/>
        </authorList>
    </citation>
    <scope>NUCLEOTIDE SEQUENCE [LARGE SCALE GENOMIC DNA]</scope>
</reference>
<accession>A0A074ZDU4</accession>
<protein>
    <submittedName>
        <fullName evidence="1">Uncharacterized protein</fullName>
    </submittedName>
</protein>
<dbReference type="Proteomes" id="UP000054324">
    <property type="component" value="Unassembled WGS sequence"/>
</dbReference>
<dbReference type="KEGG" id="ovi:T265_08391"/>
<proteinExistence type="predicted"/>
<dbReference type="CTD" id="20322570"/>
<organism evidence="1 2">
    <name type="scientific">Opisthorchis viverrini</name>
    <name type="common">Southeast Asian liver fluke</name>
    <dbReference type="NCBI Taxonomy" id="6198"/>
    <lineage>
        <taxon>Eukaryota</taxon>
        <taxon>Metazoa</taxon>
        <taxon>Spiralia</taxon>
        <taxon>Lophotrochozoa</taxon>
        <taxon>Platyhelminthes</taxon>
        <taxon>Trematoda</taxon>
        <taxon>Digenea</taxon>
        <taxon>Opisthorchiida</taxon>
        <taxon>Opisthorchiata</taxon>
        <taxon>Opisthorchiidae</taxon>
        <taxon>Opisthorchis</taxon>
    </lineage>
</organism>
<sequence length="91" mass="10142">MAVKLLAELDTSRRLPNAPTSDVNSFWDEIATPSHIVGSCVLGTFQTYEDGCGMKAAAPYAIQARILRWPESRIRDSVKLQKVLYWAKLSS</sequence>
<dbReference type="RefSeq" id="XP_009172449.1">
    <property type="nucleotide sequence ID" value="XM_009174185.1"/>
</dbReference>
<gene>
    <name evidence="1" type="ORF">T265_08391</name>
</gene>
<dbReference type="AlphaFoldDB" id="A0A074ZDU4"/>
<keyword evidence="2" id="KW-1185">Reference proteome</keyword>